<proteinExistence type="predicted"/>
<evidence type="ECO:0000313" key="1">
    <source>
        <dbReference type="EMBL" id="TNY24124.1"/>
    </source>
</evidence>
<keyword evidence="2" id="KW-1185">Reference proteome</keyword>
<dbReference type="OrthoDB" id="2526847at2759"/>
<protein>
    <submittedName>
        <fullName evidence="1">Uncharacterized protein</fullName>
    </submittedName>
</protein>
<accession>A0A5C5G6W8</accession>
<dbReference type="AlphaFoldDB" id="A0A5C5G6W8"/>
<name>A0A5C5G6W8_9BASI</name>
<organism evidence="1 2">
    <name type="scientific">Rhodotorula diobovata</name>
    <dbReference type="NCBI Taxonomy" id="5288"/>
    <lineage>
        <taxon>Eukaryota</taxon>
        <taxon>Fungi</taxon>
        <taxon>Dikarya</taxon>
        <taxon>Basidiomycota</taxon>
        <taxon>Pucciniomycotina</taxon>
        <taxon>Microbotryomycetes</taxon>
        <taxon>Sporidiobolales</taxon>
        <taxon>Sporidiobolaceae</taxon>
        <taxon>Rhodotorula</taxon>
    </lineage>
</organism>
<evidence type="ECO:0000313" key="2">
    <source>
        <dbReference type="Proteomes" id="UP000311382"/>
    </source>
</evidence>
<comment type="caution">
    <text evidence="1">The sequence shown here is derived from an EMBL/GenBank/DDBJ whole genome shotgun (WGS) entry which is preliminary data.</text>
</comment>
<reference evidence="1 2" key="1">
    <citation type="submission" date="2019-03" db="EMBL/GenBank/DDBJ databases">
        <title>Rhodosporidium diobovatum UCD-FST 08-225 genome sequencing, assembly, and annotation.</title>
        <authorList>
            <person name="Fakankun I.U."/>
            <person name="Fristensky B."/>
            <person name="Levin D.B."/>
        </authorList>
    </citation>
    <scope>NUCLEOTIDE SEQUENCE [LARGE SCALE GENOMIC DNA]</scope>
    <source>
        <strain evidence="1 2">UCD-FST 08-225</strain>
    </source>
</reference>
<sequence>MPLAPPLVTRDLTHLRKLPARQTAFHAVADAFLTLLASPEHPTAPSLRAVFLPALLGVDASRPRDGGAADDQLRHLFEHPPQVVLLQTVPSADSIDAAWRTCPGEMAERVFVAFPLHSELERAKGEDEKEEVANLSMMVMATLTYELAQWIFVKSHGYRPPDAMSDTASLHTTTTAHSVTSIHSSRSLLAPHRDKDDVGTKAVLALLGCEYELLSYTIGSRELVKRRYPTRRSAALQPAGVFYLIGDTPAIRDCTSMAPTVSGMVPPHHEGDSMFAVTSVLTPAGMARMHGNCALGGAGAGSATVGSSASSAQGVKVSLEGARRAGDGGDDEKVLDAMYSGL</sequence>
<dbReference type="Proteomes" id="UP000311382">
    <property type="component" value="Unassembled WGS sequence"/>
</dbReference>
<dbReference type="EMBL" id="SOZI01000005">
    <property type="protein sequence ID" value="TNY24124.1"/>
    <property type="molecule type" value="Genomic_DNA"/>
</dbReference>
<gene>
    <name evidence="1" type="ORF">DMC30DRAFT_413602</name>
</gene>